<feature type="chain" id="PRO_5028079500" evidence="2">
    <location>
        <begin position="36"/>
        <end position="272"/>
    </location>
</feature>
<evidence type="ECO:0000259" key="3">
    <source>
        <dbReference type="Pfam" id="PF13847"/>
    </source>
</evidence>
<name>A0A7C4LM87_9PLAN</name>
<dbReference type="InterPro" id="IPR025714">
    <property type="entry name" value="Methyltranfer_dom"/>
</dbReference>
<organism evidence="4">
    <name type="scientific">Schlesneria paludicola</name>
    <dbReference type="NCBI Taxonomy" id="360056"/>
    <lineage>
        <taxon>Bacteria</taxon>
        <taxon>Pseudomonadati</taxon>
        <taxon>Planctomycetota</taxon>
        <taxon>Planctomycetia</taxon>
        <taxon>Planctomycetales</taxon>
        <taxon>Planctomycetaceae</taxon>
        <taxon>Schlesneria</taxon>
    </lineage>
</organism>
<feature type="domain" description="Methyltransferase" evidence="3">
    <location>
        <begin position="104"/>
        <end position="232"/>
    </location>
</feature>
<dbReference type="AlphaFoldDB" id="A0A7C4LM87"/>
<dbReference type="Gene3D" id="3.40.50.150">
    <property type="entry name" value="Vaccinia Virus protein VP39"/>
    <property type="match status" value="1"/>
</dbReference>
<dbReference type="PANTHER" id="PTHR43861:SF3">
    <property type="entry name" value="PUTATIVE (AFU_ORTHOLOGUE AFUA_2G14390)-RELATED"/>
    <property type="match status" value="1"/>
</dbReference>
<gene>
    <name evidence="4" type="ORF">ENS64_15265</name>
</gene>
<keyword evidence="4" id="KW-0489">Methyltransferase</keyword>
<protein>
    <submittedName>
        <fullName evidence="4">Methyltransferase domain-containing protein</fullName>
    </submittedName>
</protein>
<dbReference type="SUPFAM" id="SSF53335">
    <property type="entry name" value="S-adenosyl-L-methionine-dependent methyltransferases"/>
    <property type="match status" value="1"/>
</dbReference>
<reference evidence="4" key="1">
    <citation type="journal article" date="2020" name="mSystems">
        <title>Genome- and Community-Level Interaction Insights into Carbon Utilization and Element Cycling Functions of Hydrothermarchaeota in Hydrothermal Sediment.</title>
        <authorList>
            <person name="Zhou Z."/>
            <person name="Liu Y."/>
            <person name="Xu W."/>
            <person name="Pan J."/>
            <person name="Luo Z.H."/>
            <person name="Li M."/>
        </authorList>
    </citation>
    <scope>NUCLEOTIDE SEQUENCE [LARGE SCALE GENOMIC DNA]</scope>
    <source>
        <strain evidence="4">SpSt-508</strain>
    </source>
</reference>
<feature type="signal peptide" evidence="2">
    <location>
        <begin position="1"/>
        <end position="35"/>
    </location>
</feature>
<evidence type="ECO:0000313" key="4">
    <source>
        <dbReference type="EMBL" id="HGT40602.1"/>
    </source>
</evidence>
<dbReference type="InterPro" id="IPR029063">
    <property type="entry name" value="SAM-dependent_MTases_sf"/>
</dbReference>
<accession>A0A7C4LM87</accession>
<comment type="caution">
    <text evidence="4">The sequence shown here is derived from an EMBL/GenBank/DDBJ whole genome shotgun (WGS) entry which is preliminary data.</text>
</comment>
<evidence type="ECO:0000256" key="1">
    <source>
        <dbReference type="ARBA" id="ARBA00022679"/>
    </source>
</evidence>
<dbReference type="GO" id="GO:0008168">
    <property type="term" value="F:methyltransferase activity"/>
    <property type="evidence" value="ECO:0007669"/>
    <property type="project" value="UniProtKB-KW"/>
</dbReference>
<keyword evidence="1 4" id="KW-0808">Transferase</keyword>
<dbReference type="EMBL" id="DSVQ01000018">
    <property type="protein sequence ID" value="HGT40602.1"/>
    <property type="molecule type" value="Genomic_DNA"/>
</dbReference>
<sequence length="272" mass="30779">MHGTRSVWLWCFWCALLSGLLWLVFVAFPSPAARAAEGPAAEVRRDETGRYEFRADHDPNGIGKFYMGREIAQVMGFAAAPWLERPEREQEERISVMIDALGLKPGMVVADLGAGSGRLTLMMARKVGVTGKVLAVDIQREMLDLIADKLNRRNIRNVELVLAEAKSPRLKPASVDLALMVDVYHELEFPYEVMLEVSRAVKPGGRVVLVEFRREDPQVPIKLVHKMTEAQVKKELALPEFGLKWKETLNVLPWQHIIVFEREERADGSQPR</sequence>
<evidence type="ECO:0000256" key="2">
    <source>
        <dbReference type="SAM" id="SignalP"/>
    </source>
</evidence>
<keyword evidence="2" id="KW-0732">Signal</keyword>
<dbReference type="Pfam" id="PF13847">
    <property type="entry name" value="Methyltransf_31"/>
    <property type="match status" value="1"/>
</dbReference>
<dbReference type="CDD" id="cd02440">
    <property type="entry name" value="AdoMet_MTases"/>
    <property type="match status" value="1"/>
</dbReference>
<proteinExistence type="predicted"/>
<dbReference type="PANTHER" id="PTHR43861">
    <property type="entry name" value="TRANS-ACONITATE 2-METHYLTRANSFERASE-RELATED"/>
    <property type="match status" value="1"/>
</dbReference>
<dbReference type="GO" id="GO:0032259">
    <property type="term" value="P:methylation"/>
    <property type="evidence" value="ECO:0007669"/>
    <property type="project" value="UniProtKB-KW"/>
</dbReference>